<dbReference type="GO" id="GO:0006355">
    <property type="term" value="P:regulation of DNA-templated transcription"/>
    <property type="evidence" value="ECO:0007669"/>
    <property type="project" value="InterPro"/>
</dbReference>
<protein>
    <submittedName>
        <fullName evidence="1">Ribbon-helix-helix protein, CopG family</fullName>
    </submittedName>
</protein>
<dbReference type="OrthoDB" id="291307at2"/>
<dbReference type="InterPro" id="IPR010985">
    <property type="entry name" value="Ribbon_hlx_hlx"/>
</dbReference>
<dbReference type="Proteomes" id="UP000255207">
    <property type="component" value="Unassembled WGS sequence"/>
</dbReference>
<gene>
    <name evidence="1" type="ORF">DWE98_12990</name>
</gene>
<organism evidence="1 2">
    <name type="scientific">Bosea caraganae</name>
    <dbReference type="NCBI Taxonomy" id="2763117"/>
    <lineage>
        <taxon>Bacteria</taxon>
        <taxon>Pseudomonadati</taxon>
        <taxon>Pseudomonadota</taxon>
        <taxon>Alphaproteobacteria</taxon>
        <taxon>Hyphomicrobiales</taxon>
        <taxon>Boseaceae</taxon>
        <taxon>Bosea</taxon>
    </lineage>
</organism>
<dbReference type="AlphaFoldDB" id="A0A370L5P9"/>
<dbReference type="InterPro" id="IPR038296">
    <property type="entry name" value="ParD_sf"/>
</dbReference>
<proteinExistence type="predicted"/>
<reference evidence="2" key="1">
    <citation type="submission" date="2018-07" db="EMBL/GenBank/DDBJ databases">
        <authorList>
            <person name="Safronova V.I."/>
            <person name="Chirak E.R."/>
            <person name="Sazanova A.L."/>
        </authorList>
    </citation>
    <scope>NUCLEOTIDE SEQUENCE [LARGE SCALE GENOMIC DNA]</scope>
    <source>
        <strain evidence="2">RCAM04685</strain>
    </source>
</reference>
<dbReference type="Gene3D" id="6.10.10.120">
    <property type="entry name" value="Antitoxin ParD1-like"/>
    <property type="match status" value="1"/>
</dbReference>
<accession>A0A370L5P9</accession>
<dbReference type="RefSeq" id="WP_114829692.1">
    <property type="nucleotide sequence ID" value="NZ_QQTO01000033.1"/>
</dbReference>
<dbReference type="EMBL" id="QQTP01000006">
    <property type="protein sequence ID" value="RDJ24595.1"/>
    <property type="molecule type" value="Genomic_DNA"/>
</dbReference>
<name>A0A370L5P9_9HYPH</name>
<comment type="caution">
    <text evidence="1">The sequence shown here is derived from an EMBL/GenBank/DDBJ whole genome shotgun (WGS) entry which is preliminary data.</text>
</comment>
<sequence>MGEAAEKLSITMTSEMVREIRASVESGEYASTSEALRDAVRLWQRDRAEHAERLATIRARIARSVADPRPGLTLDEARKRLSAHHERTVAAHAKGGS</sequence>
<dbReference type="CDD" id="cd22231">
    <property type="entry name" value="RHH_NikR_HicB-like"/>
    <property type="match status" value="1"/>
</dbReference>
<evidence type="ECO:0000313" key="1">
    <source>
        <dbReference type="EMBL" id="RDJ24595.1"/>
    </source>
</evidence>
<dbReference type="SUPFAM" id="SSF47598">
    <property type="entry name" value="Ribbon-helix-helix"/>
    <property type="match status" value="1"/>
</dbReference>
<evidence type="ECO:0000313" key="2">
    <source>
        <dbReference type="Proteomes" id="UP000255207"/>
    </source>
</evidence>
<keyword evidence="2" id="KW-1185">Reference proteome</keyword>